<comment type="caution">
    <text evidence="2">The sequence shown here is derived from an EMBL/GenBank/DDBJ whole genome shotgun (WGS) entry which is preliminary data.</text>
</comment>
<evidence type="ECO:0000313" key="3">
    <source>
        <dbReference type="Proteomes" id="UP000518605"/>
    </source>
</evidence>
<dbReference type="EMBL" id="JACHXW010000012">
    <property type="protein sequence ID" value="MBB3153782.1"/>
    <property type="molecule type" value="Genomic_DNA"/>
</dbReference>
<dbReference type="GO" id="GO:0008168">
    <property type="term" value="F:methyltransferase activity"/>
    <property type="evidence" value="ECO:0007669"/>
    <property type="project" value="UniProtKB-KW"/>
</dbReference>
<dbReference type="EC" id="2.1.1.-" evidence="2"/>
<dbReference type="Pfam" id="PF08242">
    <property type="entry name" value="Methyltransf_12"/>
    <property type="match status" value="1"/>
</dbReference>
<dbReference type="Gene3D" id="3.40.50.150">
    <property type="entry name" value="Vaccinia Virus protein VP39"/>
    <property type="match status" value="1"/>
</dbReference>
<evidence type="ECO:0000313" key="2">
    <source>
        <dbReference type="EMBL" id="MBB3153782.1"/>
    </source>
</evidence>
<dbReference type="Proteomes" id="UP000518605">
    <property type="component" value="Unassembled WGS sequence"/>
</dbReference>
<sequence length="232" mass="25966">MTEEITNDSKMVFAYDKNARISIPSYDALFTMIQSYYRAQLGEKEATVLIVGAGGGNEITAWGPTNPKWLFTGVDPSEDMLKIAEHKAVQLNLMSRVTLIHGPIDRLPPADSKFDAASCILVLHFIDDVQEKLKLLGTIKNNLKQGAPFVLVSACGDRDSTELHHQLNVWKSFWLDGGRDWSQVDEMVKKILSTLSFLPEQQIEQLLAEAGFNTITRFYTTGIFSGWICHAE</sequence>
<proteinExistence type="predicted"/>
<reference evidence="2 3" key="1">
    <citation type="submission" date="2020-08" db="EMBL/GenBank/DDBJ databases">
        <title>Genomic Encyclopedia of Type Strains, Phase III (KMG-III): the genomes of soil and plant-associated and newly described type strains.</title>
        <authorList>
            <person name="Whitman W."/>
        </authorList>
    </citation>
    <scope>NUCLEOTIDE SEQUENCE [LARGE SCALE GENOMIC DNA]</scope>
    <source>
        <strain evidence="2 3">CECT 8234</strain>
    </source>
</reference>
<dbReference type="CDD" id="cd02440">
    <property type="entry name" value="AdoMet_MTases"/>
    <property type="match status" value="1"/>
</dbReference>
<organism evidence="2 3">
    <name type="scientific">Paenibacillus endophyticus</name>
    <dbReference type="NCBI Taxonomy" id="1294268"/>
    <lineage>
        <taxon>Bacteria</taxon>
        <taxon>Bacillati</taxon>
        <taxon>Bacillota</taxon>
        <taxon>Bacilli</taxon>
        <taxon>Bacillales</taxon>
        <taxon>Paenibacillaceae</taxon>
        <taxon>Paenibacillus</taxon>
    </lineage>
</organism>
<dbReference type="SUPFAM" id="SSF53335">
    <property type="entry name" value="S-adenosyl-L-methionine-dependent methyltransferases"/>
    <property type="match status" value="1"/>
</dbReference>
<dbReference type="PANTHER" id="PTHR43861:SF1">
    <property type="entry name" value="TRANS-ACONITATE 2-METHYLTRANSFERASE"/>
    <property type="match status" value="1"/>
</dbReference>
<dbReference type="RefSeq" id="WP_183566042.1">
    <property type="nucleotide sequence ID" value="NZ_CBCSLB010000012.1"/>
</dbReference>
<feature type="domain" description="Methyltransferase type 12" evidence="1">
    <location>
        <begin position="49"/>
        <end position="147"/>
    </location>
</feature>
<gene>
    <name evidence="2" type="ORF">FHS16_003857</name>
</gene>
<keyword evidence="2" id="KW-0808">Transferase</keyword>
<dbReference type="InterPro" id="IPR013217">
    <property type="entry name" value="Methyltransf_12"/>
</dbReference>
<keyword evidence="3" id="KW-1185">Reference proteome</keyword>
<protein>
    <submittedName>
        <fullName evidence="2">tRNA (Cmo5U34)-methyltransferase</fullName>
        <ecNumber evidence="2">2.1.1.-</ecNumber>
    </submittedName>
</protein>
<dbReference type="GO" id="GO:0032259">
    <property type="term" value="P:methylation"/>
    <property type="evidence" value="ECO:0007669"/>
    <property type="project" value="UniProtKB-KW"/>
</dbReference>
<accession>A0A7W5C9T9</accession>
<dbReference type="PANTHER" id="PTHR43861">
    <property type="entry name" value="TRANS-ACONITATE 2-METHYLTRANSFERASE-RELATED"/>
    <property type="match status" value="1"/>
</dbReference>
<name>A0A7W5C9T9_9BACL</name>
<evidence type="ECO:0000259" key="1">
    <source>
        <dbReference type="Pfam" id="PF08242"/>
    </source>
</evidence>
<dbReference type="InterPro" id="IPR029063">
    <property type="entry name" value="SAM-dependent_MTases_sf"/>
</dbReference>
<dbReference type="AlphaFoldDB" id="A0A7W5C9T9"/>
<keyword evidence="2" id="KW-0489">Methyltransferase</keyword>